<organism evidence="16 17">
    <name type="scientific">Cervus elaphus hippelaphus</name>
    <name type="common">European red deer</name>
    <dbReference type="NCBI Taxonomy" id="46360"/>
    <lineage>
        <taxon>Eukaryota</taxon>
        <taxon>Metazoa</taxon>
        <taxon>Chordata</taxon>
        <taxon>Craniata</taxon>
        <taxon>Vertebrata</taxon>
        <taxon>Euteleostomi</taxon>
        <taxon>Mammalia</taxon>
        <taxon>Eutheria</taxon>
        <taxon>Laurasiatheria</taxon>
        <taxon>Artiodactyla</taxon>
        <taxon>Ruminantia</taxon>
        <taxon>Pecora</taxon>
        <taxon>Cervidae</taxon>
        <taxon>Cervinae</taxon>
        <taxon>Cervus</taxon>
    </lineage>
</organism>
<keyword evidence="9" id="KW-0862">Zinc</keyword>
<sequence length="570" mass="64424">MSFNTGLVVQYSNDNGILWHLLRELDFISFPSTFHERQRHLLQLFDGKHSAQWALDDVLIGMNDSSQTGFQDKFDGSLDLQANWYRIQGGQVDIDCLSMDTALIFTENIGKPRYAETWDFHVSASTFLQFEMSMGCSKPFSDSHSVQLQYSLNNGRDWHLVTEECVPPTIGCLHYTESSIYTSERFQNWKRITVYLPLSTISPRTRFRWIQANYTVGADSWAIDNVVLASGCPWMCSGRGICDAGRCVCDRGFGGAYCVPIIPLPSILKDDFNGNLHPDLWPEVYGAERGNLNGETIKSGTSLIFKGEGLRMLISRDLDCTNTMYVQFSLRFIAKGKTEFHAVKYFSKTVPRKMDPRENNEVGNHFKACCSEVICIIFFFFVKINVGCSTDSSSADPVRLEFSRDFGATWHLLLPLCSHSSGHVSSLCSTEHHPSSTYYAGTTQGWRREVVHFGKLHLCGKNVHPVFTFEKLALSKNAIGKKEEIWIVDDFIIDGNNLNNPVMLLDTFDFGPREDNWFFYPGGNIGLYCPYSSKGAPEEDSAMVFVSNEVGEHSITTRDLNVNENTIIQF</sequence>
<dbReference type="OrthoDB" id="1924787at2759"/>
<evidence type="ECO:0000256" key="14">
    <source>
        <dbReference type="ARBA" id="ARBA00044961"/>
    </source>
</evidence>
<comment type="caution">
    <text evidence="16">The sequence shown here is derived from an EMBL/GenBank/DDBJ whole genome shotgun (WGS) entry which is preliminary data.</text>
</comment>
<accession>A0A212CL64</accession>
<dbReference type="GO" id="GO:0043005">
    <property type="term" value="C:neuron projection"/>
    <property type="evidence" value="ECO:0007669"/>
    <property type="project" value="TreeGrafter"/>
</dbReference>
<dbReference type="GO" id="GO:0070325">
    <property type="term" value="F:lipoprotein particle receptor binding"/>
    <property type="evidence" value="ECO:0007669"/>
    <property type="project" value="InterPro"/>
</dbReference>
<evidence type="ECO:0000256" key="9">
    <source>
        <dbReference type="ARBA" id="ARBA00022833"/>
    </source>
</evidence>
<evidence type="ECO:0000256" key="10">
    <source>
        <dbReference type="ARBA" id="ARBA00022837"/>
    </source>
</evidence>
<keyword evidence="4" id="KW-0272">Extracellular matrix</keyword>
<evidence type="ECO:0000256" key="13">
    <source>
        <dbReference type="ARBA" id="ARBA00023900"/>
    </source>
</evidence>
<evidence type="ECO:0000256" key="11">
    <source>
        <dbReference type="ARBA" id="ARBA00022889"/>
    </source>
</evidence>
<dbReference type="FunFam" id="2.60.120.260:FF:000003">
    <property type="entry name" value="Reelin"/>
    <property type="match status" value="1"/>
</dbReference>
<comment type="function">
    <text evidence="15">Extracellular matrix serine protease secreted by pioneer neurons that plays a role in layering of neurons in the cerebral cortex and cerebellum by coordinating cell positioning during neurodevelopment. Regulates microtubule function in neurons and neuronal migration. Binding to the extracellular domains of lipoprotein receptors VLDLR and LRP8/APOER2 induces tyrosine phosphorylation of DAB1 and modulation of TAU phosphorylation. Affects migration of sympathetic preganglionic neurons in the spinal cord, where it seems to act as a barrier to neuronal migration. Enzymatic activity is important for the modulation of cell adhesion.</text>
</comment>
<name>A0A212CL64_CEREH</name>
<evidence type="ECO:0000256" key="8">
    <source>
        <dbReference type="ARBA" id="ARBA00022825"/>
    </source>
</evidence>
<dbReference type="EMBL" id="MKHE01000018">
    <property type="protein sequence ID" value="OWK06786.1"/>
    <property type="molecule type" value="Genomic_DNA"/>
</dbReference>
<dbReference type="GO" id="GO:0008236">
    <property type="term" value="F:serine-type peptidase activity"/>
    <property type="evidence" value="ECO:0007669"/>
    <property type="project" value="UniProtKB-KW"/>
</dbReference>
<dbReference type="PANTHER" id="PTHR11841:SF1">
    <property type="entry name" value="REELIN"/>
    <property type="match status" value="1"/>
</dbReference>
<dbReference type="GO" id="GO:0005615">
    <property type="term" value="C:extracellular space"/>
    <property type="evidence" value="ECO:0007669"/>
    <property type="project" value="TreeGrafter"/>
</dbReference>
<dbReference type="Gene3D" id="2.60.120.260">
    <property type="entry name" value="Galactose-binding domain-like"/>
    <property type="match status" value="5"/>
</dbReference>
<keyword evidence="8" id="KW-0720">Serine protease</keyword>
<evidence type="ECO:0000256" key="2">
    <source>
        <dbReference type="ARBA" id="ARBA00022473"/>
    </source>
</evidence>
<evidence type="ECO:0000256" key="4">
    <source>
        <dbReference type="ARBA" id="ARBA00022530"/>
    </source>
</evidence>
<evidence type="ECO:0000256" key="15">
    <source>
        <dbReference type="ARBA" id="ARBA00046064"/>
    </source>
</evidence>
<gene>
    <name evidence="16" type="ORF">Celaphus_00011975</name>
</gene>
<evidence type="ECO:0000313" key="16">
    <source>
        <dbReference type="EMBL" id="OWK06786.1"/>
    </source>
</evidence>
<dbReference type="InterPro" id="IPR049419">
    <property type="entry name" value="Reelin_subrepeat-B"/>
</dbReference>
<keyword evidence="3" id="KW-0964">Secreted</keyword>
<keyword evidence="6" id="KW-0479">Metal-binding</keyword>
<keyword evidence="10" id="KW-0106">Calcium</keyword>
<dbReference type="GO" id="GO:0007155">
    <property type="term" value="P:cell adhesion"/>
    <property type="evidence" value="ECO:0007669"/>
    <property type="project" value="UniProtKB-KW"/>
</dbReference>
<dbReference type="PANTHER" id="PTHR11841">
    <property type="entry name" value="REELIN"/>
    <property type="match status" value="1"/>
</dbReference>
<comment type="subcellular location">
    <subcellularLocation>
        <location evidence="1">Secreted</location>
        <location evidence="1">Extracellular space</location>
        <location evidence="1">Extracellular matrix</location>
    </subcellularLocation>
</comment>
<proteinExistence type="inferred from homology"/>
<keyword evidence="17" id="KW-1185">Reference proteome</keyword>
<dbReference type="GO" id="GO:0006508">
    <property type="term" value="P:proteolysis"/>
    <property type="evidence" value="ECO:0007669"/>
    <property type="project" value="UniProtKB-KW"/>
</dbReference>
<evidence type="ECO:0000256" key="7">
    <source>
        <dbReference type="ARBA" id="ARBA00022801"/>
    </source>
</evidence>
<dbReference type="Pfam" id="PF21471">
    <property type="entry name" value="Reelin_subrepeat-B"/>
    <property type="match status" value="3"/>
</dbReference>
<keyword evidence="7" id="KW-0378">Hydrolase</keyword>
<reference evidence="16 17" key="1">
    <citation type="journal article" date="2018" name="Mol. Genet. Genomics">
        <title>The red deer Cervus elaphus genome CerEla1.0: sequencing, annotating, genes, and chromosomes.</title>
        <authorList>
            <person name="Bana N.A."/>
            <person name="Nyiri A."/>
            <person name="Nagy J."/>
            <person name="Frank K."/>
            <person name="Nagy T."/>
            <person name="Steger V."/>
            <person name="Schiller M."/>
            <person name="Lakatos P."/>
            <person name="Sugar L."/>
            <person name="Horn P."/>
            <person name="Barta E."/>
            <person name="Orosz L."/>
        </authorList>
    </citation>
    <scope>NUCLEOTIDE SEQUENCE [LARGE SCALE GENOMIC DNA]</scope>
    <source>
        <strain evidence="16">Hungarian</strain>
    </source>
</reference>
<keyword evidence="5" id="KW-0645">Protease</keyword>
<dbReference type="InterPro" id="IPR034968">
    <property type="entry name" value="Reelin"/>
</dbReference>
<evidence type="ECO:0000256" key="5">
    <source>
        <dbReference type="ARBA" id="ARBA00022670"/>
    </source>
</evidence>
<keyword evidence="11" id="KW-0130">Cell adhesion</keyword>
<evidence type="ECO:0000256" key="12">
    <source>
        <dbReference type="ARBA" id="ARBA00023773"/>
    </source>
</evidence>
<dbReference type="GO" id="GO:0046872">
    <property type="term" value="F:metal ion binding"/>
    <property type="evidence" value="ECO:0007669"/>
    <property type="project" value="UniProtKB-KW"/>
</dbReference>
<protein>
    <recommendedName>
        <fullName evidence="13">Reelin</fullName>
    </recommendedName>
</protein>
<evidence type="ECO:0000256" key="1">
    <source>
        <dbReference type="ARBA" id="ARBA00004498"/>
    </source>
</evidence>
<dbReference type="GO" id="GO:0001764">
    <property type="term" value="P:neuron migration"/>
    <property type="evidence" value="ECO:0007669"/>
    <property type="project" value="InterPro"/>
</dbReference>
<evidence type="ECO:0000256" key="6">
    <source>
        <dbReference type="ARBA" id="ARBA00022723"/>
    </source>
</evidence>
<dbReference type="SUPFAM" id="SSF110296">
    <property type="entry name" value="Oligoxyloglucan reducing end-specific cellobiohydrolase"/>
    <property type="match status" value="1"/>
</dbReference>
<dbReference type="AlphaFoldDB" id="A0A212CL64"/>
<comment type="similarity">
    <text evidence="12">Belongs to the reelin family.</text>
</comment>
<evidence type="ECO:0000256" key="3">
    <source>
        <dbReference type="ARBA" id="ARBA00022525"/>
    </source>
</evidence>
<feature type="non-terminal residue" evidence="16">
    <location>
        <position position="570"/>
    </location>
</feature>
<keyword evidence="2" id="KW-0217">Developmental protein</keyword>
<comment type="subunit">
    <text evidence="14">Oligomer of disulfide-linked homodimers.</text>
</comment>
<dbReference type="CDD" id="cd10040">
    <property type="entry name" value="Reelin_repeat_4_subrepeat_1"/>
    <property type="match status" value="1"/>
</dbReference>
<dbReference type="Proteomes" id="UP000242450">
    <property type="component" value="Chromosome 18"/>
</dbReference>
<evidence type="ECO:0000313" key="17">
    <source>
        <dbReference type="Proteomes" id="UP000242450"/>
    </source>
</evidence>
<dbReference type="GO" id="GO:0007417">
    <property type="term" value="P:central nervous system development"/>
    <property type="evidence" value="ECO:0007669"/>
    <property type="project" value="InterPro"/>
</dbReference>